<proteinExistence type="inferred from homology"/>
<dbReference type="AlphaFoldDB" id="A0AA39FYG6"/>
<dbReference type="GO" id="GO:0005874">
    <property type="term" value="C:microtubule"/>
    <property type="evidence" value="ECO:0007669"/>
    <property type="project" value="UniProtKB-KW"/>
</dbReference>
<evidence type="ECO:0000256" key="6">
    <source>
        <dbReference type="ARBA" id="ARBA00022776"/>
    </source>
</evidence>
<keyword evidence="6" id="KW-0498">Mitosis</keyword>
<keyword evidence="7 10" id="KW-0175">Coiled coil</keyword>
<evidence type="ECO:0000256" key="8">
    <source>
        <dbReference type="ARBA" id="ARBA00023212"/>
    </source>
</evidence>
<evidence type="ECO:0000256" key="9">
    <source>
        <dbReference type="ARBA" id="ARBA00023306"/>
    </source>
</evidence>
<evidence type="ECO:0000256" key="5">
    <source>
        <dbReference type="ARBA" id="ARBA00022701"/>
    </source>
</evidence>
<evidence type="ECO:0000313" key="13">
    <source>
        <dbReference type="Proteomes" id="UP001168990"/>
    </source>
</evidence>
<dbReference type="InterPro" id="IPR032733">
    <property type="entry name" value="HAUS3_N"/>
</dbReference>
<protein>
    <recommendedName>
        <fullName evidence="11">HAUS augmin-like complex subunit 3 N-terminal domain-containing protein</fullName>
    </recommendedName>
</protein>
<dbReference type="EMBL" id="JAQQBS010000001">
    <property type="protein sequence ID" value="KAK0178187.1"/>
    <property type="molecule type" value="Genomic_DNA"/>
</dbReference>
<name>A0AA39FYG6_9HYME</name>
<keyword evidence="3" id="KW-0963">Cytoplasm</keyword>
<keyword evidence="9" id="KW-0131">Cell cycle</keyword>
<comment type="subcellular location">
    <subcellularLocation>
        <location evidence="1">Cytoplasm</location>
        <location evidence="1">Cytoskeleton</location>
        <location evidence="1">Spindle</location>
    </subcellularLocation>
</comment>
<dbReference type="GO" id="GO:0051301">
    <property type="term" value="P:cell division"/>
    <property type="evidence" value="ECO:0007669"/>
    <property type="project" value="UniProtKB-KW"/>
</dbReference>
<keyword evidence="13" id="KW-1185">Reference proteome</keyword>
<keyword evidence="8" id="KW-0206">Cytoskeleton</keyword>
<evidence type="ECO:0000259" key="11">
    <source>
        <dbReference type="Pfam" id="PF14932"/>
    </source>
</evidence>
<evidence type="ECO:0000256" key="3">
    <source>
        <dbReference type="ARBA" id="ARBA00022490"/>
    </source>
</evidence>
<evidence type="ECO:0000313" key="12">
    <source>
        <dbReference type="EMBL" id="KAK0178187.1"/>
    </source>
</evidence>
<dbReference type="GO" id="GO:0005819">
    <property type="term" value="C:spindle"/>
    <property type="evidence" value="ECO:0007669"/>
    <property type="project" value="UniProtKB-SubCell"/>
</dbReference>
<comment type="similarity">
    <text evidence="2">Belongs to the HAUS3 family.</text>
</comment>
<reference evidence="12" key="2">
    <citation type="submission" date="2023-03" db="EMBL/GenBank/DDBJ databases">
        <authorList>
            <person name="Inwood S.N."/>
            <person name="Skelly J.G."/>
            <person name="Guhlin J."/>
            <person name="Harrop T.W.R."/>
            <person name="Goldson S.G."/>
            <person name="Dearden P.K."/>
        </authorList>
    </citation>
    <scope>NUCLEOTIDE SEQUENCE</scope>
    <source>
        <strain evidence="12">Irish</strain>
        <tissue evidence="12">Whole body</tissue>
    </source>
</reference>
<feature type="coiled-coil region" evidence="10">
    <location>
        <begin position="531"/>
        <end position="558"/>
    </location>
</feature>
<organism evidence="12 13">
    <name type="scientific">Microctonus aethiopoides</name>
    <dbReference type="NCBI Taxonomy" id="144406"/>
    <lineage>
        <taxon>Eukaryota</taxon>
        <taxon>Metazoa</taxon>
        <taxon>Ecdysozoa</taxon>
        <taxon>Arthropoda</taxon>
        <taxon>Hexapoda</taxon>
        <taxon>Insecta</taxon>
        <taxon>Pterygota</taxon>
        <taxon>Neoptera</taxon>
        <taxon>Endopterygota</taxon>
        <taxon>Hymenoptera</taxon>
        <taxon>Apocrita</taxon>
        <taxon>Ichneumonoidea</taxon>
        <taxon>Braconidae</taxon>
        <taxon>Euphorinae</taxon>
        <taxon>Microctonus</taxon>
    </lineage>
</organism>
<evidence type="ECO:0000256" key="10">
    <source>
        <dbReference type="SAM" id="Coils"/>
    </source>
</evidence>
<evidence type="ECO:0000256" key="4">
    <source>
        <dbReference type="ARBA" id="ARBA00022618"/>
    </source>
</evidence>
<keyword evidence="5" id="KW-0493">Microtubule</keyword>
<feature type="domain" description="HAUS augmin-like complex subunit 3 N-terminal" evidence="11">
    <location>
        <begin position="35"/>
        <end position="279"/>
    </location>
</feature>
<gene>
    <name evidence="12" type="ORF">PV328_002161</name>
</gene>
<keyword evidence="4" id="KW-0132">Cell division</keyword>
<comment type="caution">
    <text evidence="12">The sequence shown here is derived from an EMBL/GenBank/DDBJ whole genome shotgun (WGS) entry which is preliminary data.</text>
</comment>
<dbReference type="Pfam" id="PF14932">
    <property type="entry name" value="HAUS-augmin3"/>
    <property type="match status" value="1"/>
</dbReference>
<evidence type="ECO:0000256" key="7">
    <source>
        <dbReference type="ARBA" id="ARBA00023054"/>
    </source>
</evidence>
<reference evidence="12" key="1">
    <citation type="journal article" date="2023" name="bioRxiv">
        <title>Scaffold-level genome assemblies of two parasitoid biocontrol wasps reveal the parthenogenesis mechanism and an associated novel virus.</title>
        <authorList>
            <person name="Inwood S."/>
            <person name="Skelly J."/>
            <person name="Guhlin J."/>
            <person name="Harrop T."/>
            <person name="Goldson S."/>
            <person name="Dearden P."/>
        </authorList>
    </citation>
    <scope>NUCLEOTIDE SEQUENCE</scope>
    <source>
        <strain evidence="12">Irish</strain>
        <tissue evidence="12">Whole body</tissue>
    </source>
</reference>
<evidence type="ECO:0000256" key="1">
    <source>
        <dbReference type="ARBA" id="ARBA00004186"/>
    </source>
</evidence>
<dbReference type="Proteomes" id="UP001168990">
    <property type="component" value="Unassembled WGS sequence"/>
</dbReference>
<sequence>MSITGKDLADKIQKLIPEQKLKITPEILNETCQHPSVQPFLKWFIENVGPDNILSNEENRIRKNLQESGAWLKGDELDAALNEAVKDCPELLQLVESNSNKEVEIIKAYESEREGYDADLKDLNTLEDSLKTLQDLEIKINEDIELEESALEKLRIAENKLYHDCVYLIEEFDSAQRELHEKLQHLLQVYNEATENRGSIIAWTQVPLELFTKQIETYYNYLMFYIKNEHETLNQGTCNDSMQSLMTNESTSDNDNVQELMKCQMNLMTSKLCEIETKAWWLSYKALADKAQEIYNNGNLQIPQTETQINVEKAELTSKRDILEENNRLLMDRLKESVEHYRNTLITKILVENGEARLHRKKSRQIKLEHLLHLAQDMGHAHSDLLTILMQMQLQKLNEIISFVNDARNFSNTDYELSSKRTTVMQELQKKYESIMSSSYCDQNIYNKLFTSMVLGTENSSDSFELANKKYDEIINENNQLRNEILSVDMDNRIAKLKLLEKELMTAYNHETNSGLTKSFKIMSDKIAIEFENATKNVENAQASVNETRKKLKNFMLKTAQRSLDREKTILWQRFLADPEGLKNIYDEAQRIIDRSYFVNSLDNQ</sequence>
<evidence type="ECO:0000256" key="2">
    <source>
        <dbReference type="ARBA" id="ARBA00009645"/>
    </source>
</evidence>
<accession>A0AA39FYG6</accession>